<evidence type="ECO:0000313" key="2">
    <source>
        <dbReference type="Proteomes" id="UP001324380"/>
    </source>
</evidence>
<organism evidence="1 2">
    <name type="scientific">Mucilaginibacter sabulilitoris</name>
    <dbReference type="NCBI Taxonomy" id="1173583"/>
    <lineage>
        <taxon>Bacteria</taxon>
        <taxon>Pseudomonadati</taxon>
        <taxon>Bacteroidota</taxon>
        <taxon>Sphingobacteriia</taxon>
        <taxon>Sphingobacteriales</taxon>
        <taxon>Sphingobacteriaceae</taxon>
        <taxon>Mucilaginibacter</taxon>
    </lineage>
</organism>
<name>A0ABZ0TP70_9SPHI</name>
<protein>
    <submittedName>
        <fullName evidence="1">Uncharacterized protein</fullName>
    </submittedName>
</protein>
<proteinExistence type="predicted"/>
<evidence type="ECO:0000313" key="1">
    <source>
        <dbReference type="EMBL" id="WPU93290.1"/>
    </source>
</evidence>
<reference evidence="1 2" key="1">
    <citation type="submission" date="2023-11" db="EMBL/GenBank/DDBJ databases">
        <title>Analysis of the Genomes of Mucilaginibacter gossypii cycad 4 and M. sabulilitoris SNA2: microbes with the potential for plant growth promotion.</title>
        <authorList>
            <person name="Hirsch A.M."/>
            <person name="Humm E."/>
            <person name="Rubbi M."/>
            <person name="Del Vecchio G."/>
            <person name="Ha S.M."/>
            <person name="Pellegrini M."/>
            <person name="Gunsalus R.P."/>
        </authorList>
    </citation>
    <scope>NUCLEOTIDE SEQUENCE [LARGE SCALE GENOMIC DNA]</scope>
    <source>
        <strain evidence="1 2">SNA2</strain>
    </source>
</reference>
<dbReference type="EMBL" id="CP139558">
    <property type="protein sequence ID" value="WPU93290.1"/>
    <property type="molecule type" value="Genomic_DNA"/>
</dbReference>
<accession>A0ABZ0TP70</accession>
<gene>
    <name evidence="1" type="ORF">SNE25_28625</name>
</gene>
<dbReference type="RefSeq" id="WP_321562437.1">
    <property type="nucleotide sequence ID" value="NZ_CP139558.1"/>
</dbReference>
<keyword evidence="2" id="KW-1185">Reference proteome</keyword>
<dbReference type="Proteomes" id="UP001324380">
    <property type="component" value="Chromosome"/>
</dbReference>
<sequence length="78" mass="8673">MHTKGYCGYAHVHANTIIITNNADTIRVDGPCYTTNTNTSDSVLVKPYKTDLKDATIGDLKYDCTIRKTCYGIITKIK</sequence>